<dbReference type="Proteomes" id="UP000829196">
    <property type="component" value="Unassembled WGS sequence"/>
</dbReference>
<proteinExistence type="predicted"/>
<reference evidence="2" key="1">
    <citation type="journal article" date="2022" name="Front. Genet.">
        <title>Chromosome-Scale Assembly of the Dendrobium nobile Genome Provides Insights Into the Molecular Mechanism of the Biosynthesis of the Medicinal Active Ingredient of Dendrobium.</title>
        <authorList>
            <person name="Xu Q."/>
            <person name="Niu S.-C."/>
            <person name="Li K.-L."/>
            <person name="Zheng P.-J."/>
            <person name="Zhang X.-J."/>
            <person name="Jia Y."/>
            <person name="Liu Y."/>
            <person name="Niu Y.-X."/>
            <person name="Yu L.-H."/>
            <person name="Chen D.-F."/>
            <person name="Zhang G.-Q."/>
        </authorList>
    </citation>
    <scope>NUCLEOTIDE SEQUENCE</scope>
    <source>
        <tissue evidence="2">Leaf</tissue>
    </source>
</reference>
<keyword evidence="1" id="KW-0472">Membrane</keyword>
<keyword evidence="3" id="KW-1185">Reference proteome</keyword>
<protein>
    <submittedName>
        <fullName evidence="2">Uncharacterized protein</fullName>
    </submittedName>
</protein>
<evidence type="ECO:0000256" key="1">
    <source>
        <dbReference type="SAM" id="Phobius"/>
    </source>
</evidence>
<keyword evidence="1" id="KW-0812">Transmembrane</keyword>
<evidence type="ECO:0000313" key="2">
    <source>
        <dbReference type="EMBL" id="KAI0500445.1"/>
    </source>
</evidence>
<comment type="caution">
    <text evidence="2">The sequence shown here is derived from an EMBL/GenBank/DDBJ whole genome shotgun (WGS) entry which is preliminary data.</text>
</comment>
<dbReference type="AlphaFoldDB" id="A0A8T3B1T8"/>
<evidence type="ECO:0000313" key="3">
    <source>
        <dbReference type="Proteomes" id="UP000829196"/>
    </source>
</evidence>
<keyword evidence="1" id="KW-1133">Transmembrane helix</keyword>
<accession>A0A8T3B1T8</accession>
<organism evidence="2 3">
    <name type="scientific">Dendrobium nobile</name>
    <name type="common">Orchid</name>
    <dbReference type="NCBI Taxonomy" id="94219"/>
    <lineage>
        <taxon>Eukaryota</taxon>
        <taxon>Viridiplantae</taxon>
        <taxon>Streptophyta</taxon>
        <taxon>Embryophyta</taxon>
        <taxon>Tracheophyta</taxon>
        <taxon>Spermatophyta</taxon>
        <taxon>Magnoliopsida</taxon>
        <taxon>Liliopsida</taxon>
        <taxon>Asparagales</taxon>
        <taxon>Orchidaceae</taxon>
        <taxon>Epidendroideae</taxon>
        <taxon>Malaxideae</taxon>
        <taxon>Dendrobiinae</taxon>
        <taxon>Dendrobium</taxon>
    </lineage>
</organism>
<feature type="transmembrane region" description="Helical" evidence="1">
    <location>
        <begin position="55"/>
        <end position="71"/>
    </location>
</feature>
<gene>
    <name evidence="2" type="ORF">KFK09_018657</name>
</gene>
<dbReference type="EMBL" id="JAGYWB010000013">
    <property type="protein sequence ID" value="KAI0500445.1"/>
    <property type="molecule type" value="Genomic_DNA"/>
</dbReference>
<sequence length="107" mass="12894">MCERRKGLFGRRGEYTWEEDGGPRVTGRWESDTLTVWGRGSEFFTAMWRRRNERLSRIFFFLFLFFLLGKIEGLDRFTLTIKNNHERLISQNITKKRYKEEADLSCS</sequence>
<name>A0A8T3B1T8_DENNO</name>